<name>A0A7K1YCB7_9SPHI</name>
<keyword evidence="8" id="KW-1185">Reference proteome</keyword>
<feature type="transmembrane region" description="Helical" evidence="6">
    <location>
        <begin position="101"/>
        <end position="124"/>
    </location>
</feature>
<dbReference type="Pfam" id="PF04241">
    <property type="entry name" value="DUF423"/>
    <property type="match status" value="1"/>
</dbReference>
<comment type="caution">
    <text evidence="7">The sequence shown here is derived from an EMBL/GenBank/DDBJ whole genome shotgun (WGS) entry which is preliminary data.</text>
</comment>
<feature type="transmembrane region" description="Helical" evidence="6">
    <location>
        <begin position="70"/>
        <end position="89"/>
    </location>
</feature>
<evidence type="ECO:0000256" key="1">
    <source>
        <dbReference type="ARBA" id="ARBA00004141"/>
    </source>
</evidence>
<evidence type="ECO:0000256" key="6">
    <source>
        <dbReference type="SAM" id="Phobius"/>
    </source>
</evidence>
<protein>
    <submittedName>
        <fullName evidence="7">DUF423 domain-containing protein</fullName>
    </submittedName>
</protein>
<feature type="transmembrane region" description="Helical" evidence="6">
    <location>
        <begin position="42"/>
        <end position="61"/>
    </location>
</feature>
<dbReference type="GO" id="GO:0005886">
    <property type="term" value="C:plasma membrane"/>
    <property type="evidence" value="ECO:0007669"/>
    <property type="project" value="TreeGrafter"/>
</dbReference>
<comment type="similarity">
    <text evidence="2">Belongs to the UPF0382 family.</text>
</comment>
<evidence type="ECO:0000256" key="2">
    <source>
        <dbReference type="ARBA" id="ARBA00009694"/>
    </source>
</evidence>
<dbReference type="RefSeq" id="WP_160845412.1">
    <property type="nucleotide sequence ID" value="NZ_WVHT01000007.1"/>
</dbReference>
<dbReference type="PANTHER" id="PTHR43461">
    <property type="entry name" value="TRANSMEMBRANE PROTEIN 256"/>
    <property type="match status" value="1"/>
</dbReference>
<dbReference type="EMBL" id="WVHT01000007">
    <property type="protein sequence ID" value="MXV52232.1"/>
    <property type="molecule type" value="Genomic_DNA"/>
</dbReference>
<comment type="subcellular location">
    <subcellularLocation>
        <location evidence="1">Membrane</location>
        <topology evidence="1">Multi-pass membrane protein</topology>
    </subcellularLocation>
</comment>
<gene>
    <name evidence="7" type="ORF">GS399_14735</name>
</gene>
<evidence type="ECO:0000256" key="3">
    <source>
        <dbReference type="ARBA" id="ARBA00022692"/>
    </source>
</evidence>
<evidence type="ECO:0000256" key="5">
    <source>
        <dbReference type="ARBA" id="ARBA00023136"/>
    </source>
</evidence>
<dbReference type="Proteomes" id="UP000466586">
    <property type="component" value="Unassembled WGS sequence"/>
</dbReference>
<evidence type="ECO:0000313" key="7">
    <source>
        <dbReference type="EMBL" id="MXV52232.1"/>
    </source>
</evidence>
<sequence length="129" mass="13692">MHQKIFRTAAILGLIAVALGAFGAHGLRDKISVQDLENWKTAANYQFVHALVLLVISGTSVNQKIKINNAALLFILGIICFSGSLYLLATRAITGISTAVLGPVTPIGGLLLILGWLFLIIAPVKKTDA</sequence>
<accession>A0A7K1YCB7</accession>
<evidence type="ECO:0000313" key="8">
    <source>
        <dbReference type="Proteomes" id="UP000466586"/>
    </source>
</evidence>
<proteinExistence type="inferred from homology"/>
<dbReference type="InterPro" id="IPR006696">
    <property type="entry name" value="DUF423"/>
</dbReference>
<organism evidence="7 8">
    <name type="scientific">Hufsiella arboris</name>
    <dbReference type="NCBI Taxonomy" id="2695275"/>
    <lineage>
        <taxon>Bacteria</taxon>
        <taxon>Pseudomonadati</taxon>
        <taxon>Bacteroidota</taxon>
        <taxon>Sphingobacteriia</taxon>
        <taxon>Sphingobacteriales</taxon>
        <taxon>Sphingobacteriaceae</taxon>
        <taxon>Hufsiella</taxon>
    </lineage>
</organism>
<evidence type="ECO:0000256" key="4">
    <source>
        <dbReference type="ARBA" id="ARBA00022989"/>
    </source>
</evidence>
<keyword evidence="3 6" id="KW-0812">Transmembrane</keyword>
<keyword evidence="4 6" id="KW-1133">Transmembrane helix</keyword>
<keyword evidence="5 6" id="KW-0472">Membrane</keyword>
<dbReference type="PANTHER" id="PTHR43461:SF1">
    <property type="entry name" value="TRANSMEMBRANE PROTEIN 256"/>
    <property type="match status" value="1"/>
</dbReference>
<reference evidence="7 8" key="1">
    <citation type="submission" date="2019-11" db="EMBL/GenBank/DDBJ databases">
        <title>Pedobacter sp. HMF7647 Genome sequencing and assembly.</title>
        <authorList>
            <person name="Kang H."/>
            <person name="Kim H."/>
            <person name="Joh K."/>
        </authorList>
    </citation>
    <scope>NUCLEOTIDE SEQUENCE [LARGE SCALE GENOMIC DNA]</scope>
    <source>
        <strain evidence="7 8">HMF7647</strain>
    </source>
</reference>
<dbReference type="AlphaFoldDB" id="A0A7K1YCB7"/>